<keyword evidence="5 8" id="KW-0812">Transmembrane</keyword>
<feature type="transmembrane region" description="Helical" evidence="8">
    <location>
        <begin position="217"/>
        <end position="235"/>
    </location>
</feature>
<proteinExistence type="inferred from homology"/>
<evidence type="ECO:0000256" key="5">
    <source>
        <dbReference type="ARBA" id="ARBA00022692"/>
    </source>
</evidence>
<name>A0ABV4IFG9_9BURK</name>
<dbReference type="PANTHER" id="PTHR30269">
    <property type="entry name" value="TRANSMEMBRANE PROTEIN YFCA"/>
    <property type="match status" value="1"/>
</dbReference>
<accession>A0ABV4IFG9</accession>
<evidence type="ECO:0000256" key="7">
    <source>
        <dbReference type="ARBA" id="ARBA00023136"/>
    </source>
</evidence>
<comment type="subcellular location">
    <subcellularLocation>
        <location evidence="1 8">Cell membrane</location>
        <topology evidence="1 8">Multi-pass membrane protein</topology>
    </subcellularLocation>
</comment>
<feature type="transmembrane region" description="Helical" evidence="8">
    <location>
        <begin position="15"/>
        <end position="39"/>
    </location>
</feature>
<organism evidence="9 10">
    <name type="scientific">Comamonas jiangduensis</name>
    <dbReference type="NCBI Taxonomy" id="1194168"/>
    <lineage>
        <taxon>Bacteria</taxon>
        <taxon>Pseudomonadati</taxon>
        <taxon>Pseudomonadota</taxon>
        <taxon>Betaproteobacteria</taxon>
        <taxon>Burkholderiales</taxon>
        <taxon>Comamonadaceae</taxon>
        <taxon>Comamonas</taxon>
    </lineage>
</organism>
<feature type="transmembrane region" description="Helical" evidence="8">
    <location>
        <begin position="84"/>
        <end position="104"/>
    </location>
</feature>
<evidence type="ECO:0000256" key="8">
    <source>
        <dbReference type="RuleBase" id="RU363041"/>
    </source>
</evidence>
<reference evidence="9 10" key="1">
    <citation type="submission" date="2024-08" db="EMBL/GenBank/DDBJ databases">
        <authorList>
            <person name="Feng Z."/>
            <person name="Ronholm J."/>
        </authorList>
    </citation>
    <scope>NUCLEOTIDE SEQUENCE [LARGE SCALE GENOMIC DNA]</scope>
    <source>
        <strain evidence="9 10">4-AB0-8</strain>
    </source>
</reference>
<evidence type="ECO:0000313" key="10">
    <source>
        <dbReference type="Proteomes" id="UP001567350"/>
    </source>
</evidence>
<dbReference type="PANTHER" id="PTHR30269:SF0">
    <property type="entry name" value="MEMBRANE TRANSPORTER PROTEIN YFCA-RELATED"/>
    <property type="match status" value="1"/>
</dbReference>
<evidence type="ECO:0000313" key="9">
    <source>
        <dbReference type="EMBL" id="MEZ2740582.1"/>
    </source>
</evidence>
<dbReference type="Pfam" id="PF01925">
    <property type="entry name" value="TauE"/>
    <property type="match status" value="1"/>
</dbReference>
<evidence type="ECO:0000256" key="4">
    <source>
        <dbReference type="ARBA" id="ARBA00022475"/>
    </source>
</evidence>
<dbReference type="Proteomes" id="UP001567350">
    <property type="component" value="Unassembled WGS sequence"/>
</dbReference>
<dbReference type="EMBL" id="JBGJLR010000018">
    <property type="protein sequence ID" value="MEZ2740582.1"/>
    <property type="molecule type" value="Genomic_DNA"/>
</dbReference>
<gene>
    <name evidence="9" type="ORF">ACBP88_14215</name>
</gene>
<keyword evidence="7 8" id="KW-0472">Membrane</keyword>
<comment type="caution">
    <text evidence="9">The sequence shown here is derived from an EMBL/GenBank/DDBJ whole genome shotgun (WGS) entry which is preliminary data.</text>
</comment>
<dbReference type="InterPro" id="IPR052017">
    <property type="entry name" value="TSUP"/>
</dbReference>
<dbReference type="InterPro" id="IPR002781">
    <property type="entry name" value="TM_pro_TauE-like"/>
</dbReference>
<dbReference type="RefSeq" id="WP_370893522.1">
    <property type="nucleotide sequence ID" value="NZ_JBGJLR010000018.1"/>
</dbReference>
<keyword evidence="3" id="KW-0813">Transport</keyword>
<sequence>MEILASWGLGPWEHIALLLTAAFVAGALNAVAGGGSFLTLPALVFTGMPPVAANATGTVALLPGYAAGAWGFKEDMAPPPGLSMGRSIALALIGGAGGAALLLFTPDDVFRKVVPWLLLAATALFAFGPQIRAWASRNTQPGTPASATKATLGMLAVAFYGGYFNGGLGILCLALFSLLGQTQLNAMNGMKNLVSALLTAIAVGIYAAGGIVEWPQALLMMISATLGGYGGARVARKIPAHILRWGIVVTGLVMAALFFMKG</sequence>
<evidence type="ECO:0000256" key="3">
    <source>
        <dbReference type="ARBA" id="ARBA00022448"/>
    </source>
</evidence>
<protein>
    <recommendedName>
        <fullName evidence="8">Probable membrane transporter protein</fullName>
    </recommendedName>
</protein>
<keyword evidence="6 8" id="KW-1133">Transmembrane helix</keyword>
<feature type="transmembrane region" description="Helical" evidence="8">
    <location>
        <begin position="155"/>
        <end position="180"/>
    </location>
</feature>
<feature type="transmembrane region" description="Helical" evidence="8">
    <location>
        <begin position="116"/>
        <end position="135"/>
    </location>
</feature>
<evidence type="ECO:0000256" key="1">
    <source>
        <dbReference type="ARBA" id="ARBA00004651"/>
    </source>
</evidence>
<comment type="similarity">
    <text evidence="2 8">Belongs to the 4-toluene sulfonate uptake permease (TSUP) (TC 2.A.102) family.</text>
</comment>
<feature type="transmembrane region" description="Helical" evidence="8">
    <location>
        <begin position="51"/>
        <end position="72"/>
    </location>
</feature>
<keyword evidence="4 8" id="KW-1003">Cell membrane</keyword>
<feature type="transmembrane region" description="Helical" evidence="8">
    <location>
        <begin position="192"/>
        <end position="211"/>
    </location>
</feature>
<feature type="transmembrane region" description="Helical" evidence="8">
    <location>
        <begin position="242"/>
        <end position="260"/>
    </location>
</feature>
<evidence type="ECO:0000256" key="2">
    <source>
        <dbReference type="ARBA" id="ARBA00009142"/>
    </source>
</evidence>
<evidence type="ECO:0000256" key="6">
    <source>
        <dbReference type="ARBA" id="ARBA00022989"/>
    </source>
</evidence>
<keyword evidence="10" id="KW-1185">Reference proteome</keyword>